<evidence type="ECO:0000313" key="3">
    <source>
        <dbReference type="Proteomes" id="UP001597044"/>
    </source>
</evidence>
<protein>
    <submittedName>
        <fullName evidence="2">Uncharacterized protein</fullName>
    </submittedName>
</protein>
<evidence type="ECO:0000256" key="1">
    <source>
        <dbReference type="SAM" id="MobiDB-lite"/>
    </source>
</evidence>
<reference evidence="3" key="1">
    <citation type="journal article" date="2019" name="Int. J. Syst. Evol. Microbiol.">
        <title>The Global Catalogue of Microorganisms (GCM) 10K type strain sequencing project: providing services to taxonomists for standard genome sequencing and annotation.</title>
        <authorList>
            <consortium name="The Broad Institute Genomics Platform"/>
            <consortium name="The Broad Institute Genome Sequencing Center for Infectious Disease"/>
            <person name="Wu L."/>
            <person name="Ma J."/>
        </authorList>
    </citation>
    <scope>NUCLEOTIDE SEQUENCE [LARGE SCALE GENOMIC DNA]</scope>
    <source>
        <strain evidence="3">CCUG 63419</strain>
    </source>
</reference>
<sequence length="537" mass="58785">MADTNLLERLAEMTARGLQSSQTRIKATGSIQAPKLWLPKMVGSAPNALLRSSLFSTSARSKTNLKESTPVCALGKHHIICKGAKLEQADLDVWLAVFEHFKSIDSQTCKIPAAAMLSMLKRGDDGRNHALLARRLSRLTNATLQVSAGSPIYEGSLIDSCVRNPDSKRFEIQLNSELRSLFGRNEWTAIDLNIRFELSGHPLAQWLHAFYSTHANPLPYKIDTIHSLSGSTNRHMAGFKQELKKALAAVHCAAIKHGKSFEYAIDEKVHIKHDFGKGRARKKSKNRVLEPVPSHRAQTYFLRAQTYRSPCAHITSPVRGHSPSDTKASSSACNDWLEDKPDWRLIVINQLIIVARRQAQSAQAQPFGPKGAHVSGSEANRPIDDECAKHESRGGRPRPSVSRGQSPGVGAKRATIQIDGQASSLSPAGASVAMPISAKAETRRAKANGQVGAPAQHPIWMVARCETTTPQGSAKGVQPEQDRLRVQRKGAWRLGLGTKPSFSNHHLYGEHLLCASQRLNQCALRTDGALTKARRSA</sequence>
<feature type="region of interest" description="Disordered" evidence="1">
    <location>
        <begin position="363"/>
        <end position="382"/>
    </location>
</feature>
<dbReference type="RefSeq" id="WP_379070483.1">
    <property type="nucleotide sequence ID" value="NZ_JBHTIT010000001.1"/>
</dbReference>
<name>A0ABW3HFS0_9GAMM</name>
<evidence type="ECO:0000313" key="2">
    <source>
        <dbReference type="EMBL" id="MFD0950097.1"/>
    </source>
</evidence>
<feature type="compositionally biased region" description="Low complexity" evidence="1">
    <location>
        <begin position="397"/>
        <end position="408"/>
    </location>
</feature>
<dbReference type="EMBL" id="JBHTIT010000001">
    <property type="protein sequence ID" value="MFD0950097.1"/>
    <property type="molecule type" value="Genomic_DNA"/>
</dbReference>
<dbReference type="Proteomes" id="UP001597044">
    <property type="component" value="Unassembled WGS sequence"/>
</dbReference>
<keyword evidence="3" id="KW-1185">Reference proteome</keyword>
<proteinExistence type="predicted"/>
<accession>A0ABW3HFS0</accession>
<gene>
    <name evidence="2" type="ORF">ACFQ0F_06810</name>
</gene>
<feature type="region of interest" description="Disordered" evidence="1">
    <location>
        <begin position="387"/>
        <end position="412"/>
    </location>
</feature>
<comment type="caution">
    <text evidence="2">The sequence shown here is derived from an EMBL/GenBank/DDBJ whole genome shotgun (WGS) entry which is preliminary data.</text>
</comment>
<organism evidence="2 3">
    <name type="scientific">Paraperlucidibaca wandonensis</name>
    <dbReference type="NCBI Taxonomy" id="1268273"/>
    <lineage>
        <taxon>Bacteria</taxon>
        <taxon>Pseudomonadati</taxon>
        <taxon>Pseudomonadota</taxon>
        <taxon>Gammaproteobacteria</taxon>
        <taxon>Moraxellales</taxon>
        <taxon>Moraxellaceae</taxon>
        <taxon>Paraperlucidibaca</taxon>
    </lineage>
</organism>